<evidence type="ECO:0000256" key="1">
    <source>
        <dbReference type="SAM" id="MobiDB-lite"/>
    </source>
</evidence>
<name>A0AAD4NFJ1_9BILA</name>
<sequence length="68" mass="7687">MLVASSQVGYQAPNGAHQHRRMGPQSERGKTVPATACCQLDSQDCLNKHGLRLLFWLVCQRLWARLRP</sequence>
<dbReference type="Proteomes" id="UP001201812">
    <property type="component" value="Unassembled WGS sequence"/>
</dbReference>
<keyword evidence="3" id="KW-1185">Reference proteome</keyword>
<gene>
    <name evidence="2" type="ORF">DdX_03734</name>
</gene>
<feature type="region of interest" description="Disordered" evidence="1">
    <location>
        <begin position="1"/>
        <end position="28"/>
    </location>
</feature>
<dbReference type="AlphaFoldDB" id="A0AAD4NFJ1"/>
<proteinExistence type="predicted"/>
<reference evidence="2" key="1">
    <citation type="submission" date="2022-01" db="EMBL/GenBank/DDBJ databases">
        <title>Genome Sequence Resource for Two Populations of Ditylenchus destructor, the Migratory Endoparasitic Phytonematode.</title>
        <authorList>
            <person name="Zhang H."/>
            <person name="Lin R."/>
            <person name="Xie B."/>
        </authorList>
    </citation>
    <scope>NUCLEOTIDE SEQUENCE</scope>
    <source>
        <strain evidence="2">BazhouSP</strain>
    </source>
</reference>
<dbReference type="EMBL" id="JAKKPZ010000003">
    <property type="protein sequence ID" value="KAI1723572.1"/>
    <property type="molecule type" value="Genomic_DNA"/>
</dbReference>
<accession>A0AAD4NFJ1</accession>
<evidence type="ECO:0000313" key="2">
    <source>
        <dbReference type="EMBL" id="KAI1723572.1"/>
    </source>
</evidence>
<comment type="caution">
    <text evidence="2">The sequence shown here is derived from an EMBL/GenBank/DDBJ whole genome shotgun (WGS) entry which is preliminary data.</text>
</comment>
<protein>
    <submittedName>
        <fullName evidence="2">Uncharacterized protein</fullName>
    </submittedName>
</protein>
<evidence type="ECO:0000313" key="3">
    <source>
        <dbReference type="Proteomes" id="UP001201812"/>
    </source>
</evidence>
<organism evidence="2 3">
    <name type="scientific">Ditylenchus destructor</name>
    <dbReference type="NCBI Taxonomy" id="166010"/>
    <lineage>
        <taxon>Eukaryota</taxon>
        <taxon>Metazoa</taxon>
        <taxon>Ecdysozoa</taxon>
        <taxon>Nematoda</taxon>
        <taxon>Chromadorea</taxon>
        <taxon>Rhabditida</taxon>
        <taxon>Tylenchina</taxon>
        <taxon>Tylenchomorpha</taxon>
        <taxon>Sphaerularioidea</taxon>
        <taxon>Anguinidae</taxon>
        <taxon>Anguininae</taxon>
        <taxon>Ditylenchus</taxon>
    </lineage>
</organism>